<dbReference type="KEGG" id="gsn:YC6258_05283"/>
<dbReference type="OrthoDB" id="5713099at2"/>
<sequence length="563" mass="59015">MSTYLDNFSRLRYTGIFCILALASAGTQATVDSDSNGLIEINNLNDLYKIRYNLEGTGMTDASGNTDSSGCPNSGCFGYELTRDLNFDTNDNGITTDDLYWNSGAGWDPIGSAEAPFNAEFNGHDHTLYNLYIDRTGEDNIGLFAAMSNGRIYNVTIDGSSREVSVAGNNNTGVLVGSLLSLDDEQIYTFAFEHNIISGNVSGGNNVGLLAGSLRSLANYNDHRLIVTDNQLSGTVDGLDRVAGVVGYINGPDLDSATGLTASISDNQVSAVISGDNYVGGLAGHIDVTQEYNGDDKTSMTSNSISGNITGTINVGGLIGGLIANQYNAKAKVLNNISTASVDGDGNLGGLIGYLESDGDFPSVVIANNSAHGNVNGLRRNVGGLIGLISIANSSSINTYQNYATGHVSGSRSVGGLMGHIYSFSTSWPEVVTNVTDSFAYGKVTGTAMVGGLIGYIDEAYLSIYVSNTYSIGQVNGQSDTGGLIGRIDTLGDFYGSDLTNVSASYWDTLRSGKSTSAGDETGYNTRTLKCPTAPGECVSGLYSGWSTTVWDFGTSSDYPVLK</sequence>
<feature type="chain" id="PRO_5002191365" description="GLUG domain-containing protein" evidence="1">
    <location>
        <begin position="30"/>
        <end position="563"/>
    </location>
</feature>
<reference evidence="2 3" key="1">
    <citation type="submission" date="2014-01" db="EMBL/GenBank/DDBJ databases">
        <title>Full genme sequencing of cellulolytic bacterium Gynuella sunshinyii YC6258T gen. nov., sp. nov.</title>
        <authorList>
            <person name="Khan H."/>
            <person name="Chung E.J."/>
            <person name="Chung Y.R."/>
        </authorList>
    </citation>
    <scope>NUCLEOTIDE SEQUENCE [LARGE SCALE GENOMIC DNA]</scope>
    <source>
        <strain evidence="2 3">YC6258</strain>
    </source>
</reference>
<dbReference type="STRING" id="1445510.YC6258_05283"/>
<evidence type="ECO:0000313" key="3">
    <source>
        <dbReference type="Proteomes" id="UP000032266"/>
    </source>
</evidence>
<name>A0A0C5VVJ8_9GAMM</name>
<organism evidence="2 3">
    <name type="scientific">Gynuella sunshinyii YC6258</name>
    <dbReference type="NCBI Taxonomy" id="1445510"/>
    <lineage>
        <taxon>Bacteria</taxon>
        <taxon>Pseudomonadati</taxon>
        <taxon>Pseudomonadota</taxon>
        <taxon>Gammaproteobacteria</taxon>
        <taxon>Oceanospirillales</taxon>
        <taxon>Saccharospirillaceae</taxon>
        <taxon>Gynuella</taxon>
    </lineage>
</organism>
<dbReference type="AlphaFoldDB" id="A0A0C5VVJ8"/>
<keyword evidence="3" id="KW-1185">Reference proteome</keyword>
<dbReference type="Gene3D" id="2.160.20.110">
    <property type="match status" value="2"/>
</dbReference>
<proteinExistence type="predicted"/>
<dbReference type="RefSeq" id="WP_044619090.1">
    <property type="nucleotide sequence ID" value="NZ_CP007142.1"/>
</dbReference>
<dbReference type="EMBL" id="CP007142">
    <property type="protein sequence ID" value="AJQ97313.1"/>
    <property type="molecule type" value="Genomic_DNA"/>
</dbReference>
<gene>
    <name evidence="2" type="ORF">YC6258_05283</name>
</gene>
<evidence type="ECO:0008006" key="4">
    <source>
        <dbReference type="Google" id="ProtNLM"/>
    </source>
</evidence>
<evidence type="ECO:0000256" key="1">
    <source>
        <dbReference type="SAM" id="SignalP"/>
    </source>
</evidence>
<accession>A0A0C5VVJ8</accession>
<feature type="signal peptide" evidence="1">
    <location>
        <begin position="1"/>
        <end position="29"/>
    </location>
</feature>
<evidence type="ECO:0000313" key="2">
    <source>
        <dbReference type="EMBL" id="AJQ97313.1"/>
    </source>
</evidence>
<keyword evidence="1" id="KW-0732">Signal</keyword>
<protein>
    <recommendedName>
        <fullName evidence="4">GLUG domain-containing protein</fullName>
    </recommendedName>
</protein>
<dbReference type="Proteomes" id="UP000032266">
    <property type="component" value="Chromosome"/>
</dbReference>
<dbReference type="HOGENOM" id="CLU_512648_0_0_6"/>